<dbReference type="PIRSF" id="PIRSF004491">
    <property type="entry name" value="FAD_Synth"/>
    <property type="match status" value="1"/>
</dbReference>
<keyword evidence="14" id="KW-0067">ATP-binding</keyword>
<dbReference type="InterPro" id="IPR002606">
    <property type="entry name" value="Riboflavin_kinase_bac"/>
</dbReference>
<dbReference type="PANTHER" id="PTHR22749">
    <property type="entry name" value="RIBOFLAVIN KINASE/FMN ADENYLYLTRANSFERASE"/>
    <property type="match status" value="1"/>
</dbReference>
<evidence type="ECO:0000256" key="2">
    <source>
        <dbReference type="ARBA" id="ARBA00005201"/>
    </source>
</evidence>
<dbReference type="AlphaFoldDB" id="A0A644XE62"/>
<dbReference type="InterPro" id="IPR015865">
    <property type="entry name" value="Riboflavin_kinase_bac/euk"/>
</dbReference>
<dbReference type="NCBIfam" id="NF004162">
    <property type="entry name" value="PRK05627.1-5"/>
    <property type="match status" value="1"/>
</dbReference>
<evidence type="ECO:0000313" key="17">
    <source>
        <dbReference type="EMBL" id="MPM14051.1"/>
    </source>
</evidence>
<comment type="similarity">
    <text evidence="3">Belongs to the RibF family.</text>
</comment>
<keyword evidence="12" id="KW-0418">Kinase</keyword>
<keyword evidence="11" id="KW-0547">Nucleotide-binding</keyword>
<evidence type="ECO:0000259" key="16">
    <source>
        <dbReference type="SMART" id="SM00904"/>
    </source>
</evidence>
<protein>
    <recommendedName>
        <fullName evidence="6">Bifunctional riboflavin kinase/FMN adenylyltransferase</fullName>
        <ecNumber evidence="4">2.7.1.26</ecNumber>
        <ecNumber evidence="5">2.7.7.2</ecNumber>
    </recommendedName>
</protein>
<evidence type="ECO:0000256" key="9">
    <source>
        <dbReference type="ARBA" id="ARBA00022679"/>
    </source>
</evidence>
<dbReference type="GO" id="GO:0003919">
    <property type="term" value="F:FMN adenylyltransferase activity"/>
    <property type="evidence" value="ECO:0007669"/>
    <property type="project" value="UniProtKB-EC"/>
</dbReference>
<dbReference type="GO" id="GO:0009398">
    <property type="term" value="P:FMN biosynthetic process"/>
    <property type="evidence" value="ECO:0007669"/>
    <property type="project" value="UniProtKB-UniPathway"/>
</dbReference>
<proteinExistence type="inferred from homology"/>
<evidence type="ECO:0000256" key="5">
    <source>
        <dbReference type="ARBA" id="ARBA00012393"/>
    </source>
</evidence>
<dbReference type="Pfam" id="PF06574">
    <property type="entry name" value="FAD_syn"/>
    <property type="match status" value="1"/>
</dbReference>
<gene>
    <name evidence="17" type="primary">ribF_18</name>
    <name evidence="17" type="ORF">SDC9_60411</name>
</gene>
<evidence type="ECO:0000256" key="1">
    <source>
        <dbReference type="ARBA" id="ARBA00004726"/>
    </source>
</evidence>
<dbReference type="Pfam" id="PF01687">
    <property type="entry name" value="Flavokinase"/>
    <property type="match status" value="1"/>
</dbReference>
<dbReference type="Gene3D" id="3.40.50.620">
    <property type="entry name" value="HUPs"/>
    <property type="match status" value="1"/>
</dbReference>
<dbReference type="GO" id="GO:0009231">
    <property type="term" value="P:riboflavin biosynthetic process"/>
    <property type="evidence" value="ECO:0007669"/>
    <property type="project" value="InterPro"/>
</dbReference>
<dbReference type="SMART" id="SM00904">
    <property type="entry name" value="Flavokinase"/>
    <property type="match status" value="1"/>
</dbReference>
<keyword evidence="13" id="KW-0274">FAD</keyword>
<evidence type="ECO:0000256" key="12">
    <source>
        <dbReference type="ARBA" id="ARBA00022777"/>
    </source>
</evidence>
<evidence type="ECO:0000256" key="11">
    <source>
        <dbReference type="ARBA" id="ARBA00022741"/>
    </source>
</evidence>
<keyword evidence="9" id="KW-0808">Transferase</keyword>
<dbReference type="InterPro" id="IPR014729">
    <property type="entry name" value="Rossmann-like_a/b/a_fold"/>
</dbReference>
<comment type="caution">
    <text evidence="17">The sequence shown here is derived from an EMBL/GenBank/DDBJ whole genome shotgun (WGS) entry which is preliminary data.</text>
</comment>
<evidence type="ECO:0000256" key="6">
    <source>
        <dbReference type="ARBA" id="ARBA00018483"/>
    </source>
</evidence>
<feature type="domain" description="Riboflavin kinase" evidence="16">
    <location>
        <begin position="181"/>
        <end position="305"/>
    </location>
</feature>
<dbReference type="NCBIfam" id="TIGR00083">
    <property type="entry name" value="ribF"/>
    <property type="match status" value="1"/>
</dbReference>
<dbReference type="UniPathway" id="UPA00276">
    <property type="reaction ID" value="UER00406"/>
</dbReference>
<evidence type="ECO:0000256" key="8">
    <source>
        <dbReference type="ARBA" id="ARBA00022643"/>
    </source>
</evidence>
<accession>A0A644XE62</accession>
<evidence type="ECO:0000256" key="3">
    <source>
        <dbReference type="ARBA" id="ARBA00010214"/>
    </source>
</evidence>
<evidence type="ECO:0000256" key="10">
    <source>
        <dbReference type="ARBA" id="ARBA00022695"/>
    </source>
</evidence>
<evidence type="ECO:0000256" key="4">
    <source>
        <dbReference type="ARBA" id="ARBA00012105"/>
    </source>
</evidence>
<evidence type="ECO:0000256" key="13">
    <source>
        <dbReference type="ARBA" id="ARBA00022827"/>
    </source>
</evidence>
<dbReference type="EMBL" id="VSSQ01002217">
    <property type="protein sequence ID" value="MPM14051.1"/>
    <property type="molecule type" value="Genomic_DNA"/>
</dbReference>
<reference evidence="17" key="1">
    <citation type="submission" date="2019-08" db="EMBL/GenBank/DDBJ databases">
        <authorList>
            <person name="Kucharzyk K."/>
            <person name="Murdoch R.W."/>
            <person name="Higgins S."/>
            <person name="Loffler F."/>
        </authorList>
    </citation>
    <scope>NUCLEOTIDE SEQUENCE</scope>
</reference>
<dbReference type="EC" id="2.7.7.2" evidence="5"/>
<keyword evidence="15" id="KW-0511">Multifunctional enzyme</keyword>
<evidence type="ECO:0000256" key="7">
    <source>
        <dbReference type="ARBA" id="ARBA00022630"/>
    </source>
</evidence>
<evidence type="ECO:0000256" key="15">
    <source>
        <dbReference type="ARBA" id="ARBA00023268"/>
    </source>
</evidence>
<organism evidence="17">
    <name type="scientific">bioreactor metagenome</name>
    <dbReference type="NCBI Taxonomy" id="1076179"/>
    <lineage>
        <taxon>unclassified sequences</taxon>
        <taxon>metagenomes</taxon>
        <taxon>ecological metagenomes</taxon>
    </lineage>
</organism>
<dbReference type="InterPro" id="IPR015864">
    <property type="entry name" value="FAD_synthase"/>
</dbReference>
<keyword evidence="7" id="KW-0285">Flavoprotein</keyword>
<dbReference type="UniPathway" id="UPA00277">
    <property type="reaction ID" value="UER00407"/>
</dbReference>
<comment type="pathway">
    <text evidence="1">Cofactor biosynthesis; FAD biosynthesis; FAD from FMN: step 1/1.</text>
</comment>
<dbReference type="CDD" id="cd02064">
    <property type="entry name" value="FAD_synthetase_N"/>
    <property type="match status" value="1"/>
</dbReference>
<dbReference type="InterPro" id="IPR023465">
    <property type="entry name" value="Riboflavin_kinase_dom_sf"/>
</dbReference>
<dbReference type="EC" id="2.7.1.26" evidence="4"/>
<dbReference type="SUPFAM" id="SSF82114">
    <property type="entry name" value="Riboflavin kinase-like"/>
    <property type="match status" value="1"/>
</dbReference>
<dbReference type="Gene3D" id="2.40.30.30">
    <property type="entry name" value="Riboflavin kinase-like"/>
    <property type="match status" value="1"/>
</dbReference>
<keyword evidence="10" id="KW-0548">Nucleotidyltransferase</keyword>
<dbReference type="GO" id="GO:0006747">
    <property type="term" value="P:FAD biosynthetic process"/>
    <property type="evidence" value="ECO:0007669"/>
    <property type="project" value="UniProtKB-UniPathway"/>
</dbReference>
<dbReference type="PANTHER" id="PTHR22749:SF6">
    <property type="entry name" value="RIBOFLAVIN KINASE"/>
    <property type="match status" value="1"/>
</dbReference>
<dbReference type="GO" id="GO:0005524">
    <property type="term" value="F:ATP binding"/>
    <property type="evidence" value="ECO:0007669"/>
    <property type="project" value="UniProtKB-KW"/>
</dbReference>
<name>A0A644XE62_9ZZZZ</name>
<dbReference type="InterPro" id="IPR023468">
    <property type="entry name" value="Riboflavin_kinase"/>
</dbReference>
<dbReference type="GO" id="GO:0008531">
    <property type="term" value="F:riboflavin kinase activity"/>
    <property type="evidence" value="ECO:0007669"/>
    <property type="project" value="UniProtKB-EC"/>
</dbReference>
<dbReference type="SUPFAM" id="SSF52374">
    <property type="entry name" value="Nucleotidylyl transferase"/>
    <property type="match status" value="1"/>
</dbReference>
<comment type="pathway">
    <text evidence="2">Cofactor biosynthesis; FMN biosynthesis; FMN from riboflavin (ATP route): step 1/1.</text>
</comment>
<keyword evidence="8" id="KW-0288">FMN</keyword>
<evidence type="ECO:0000256" key="14">
    <source>
        <dbReference type="ARBA" id="ARBA00022840"/>
    </source>
</evidence>
<sequence>MQVINIAQYENKGPVVAALGNFDGVHRGHQSLLMETVRLARVLHATPIVYTFSTHPANVLAGRIVAPSITTNEERLELFGQHGIEMTVMDPFNPETAHLAPDSFVEHLLSEKLHCVGVVCGFHYHFGSHGAGDAALMQMLCTELGMTASIMPPVLQDGRVISSTWIRECVVTGNVGKADELMGHPYMLRAIVVPGQHLGTRLGIPTMNQWFPEEKLQPARGVYCTEVIVDGVTYTGATNVGTRPTVSGKGVNAETHLIGFTGNLYGRELEIRFLRKIRDERKFENIEALRIQLEKDVARCASLAKKGVDSRAGL</sequence>